<name>A0ABP5BIJ9_9PSEU</name>
<gene>
    <name evidence="2" type="ORF">GCM10009754_10640</name>
</gene>
<reference evidence="3" key="1">
    <citation type="journal article" date="2019" name="Int. J. Syst. Evol. Microbiol.">
        <title>The Global Catalogue of Microorganisms (GCM) 10K type strain sequencing project: providing services to taxonomists for standard genome sequencing and annotation.</title>
        <authorList>
            <consortium name="The Broad Institute Genomics Platform"/>
            <consortium name="The Broad Institute Genome Sequencing Center for Infectious Disease"/>
            <person name="Wu L."/>
            <person name="Ma J."/>
        </authorList>
    </citation>
    <scope>NUCLEOTIDE SEQUENCE [LARGE SCALE GENOMIC DNA]</scope>
    <source>
        <strain evidence="3">JCM 14545</strain>
    </source>
</reference>
<protein>
    <submittedName>
        <fullName evidence="2">Uncharacterized protein</fullName>
    </submittedName>
</protein>
<evidence type="ECO:0000313" key="2">
    <source>
        <dbReference type="EMBL" id="GAA1944796.1"/>
    </source>
</evidence>
<evidence type="ECO:0000256" key="1">
    <source>
        <dbReference type="SAM" id="MobiDB-lite"/>
    </source>
</evidence>
<organism evidence="2 3">
    <name type="scientific">Amycolatopsis minnesotensis</name>
    <dbReference type="NCBI Taxonomy" id="337894"/>
    <lineage>
        <taxon>Bacteria</taxon>
        <taxon>Bacillati</taxon>
        <taxon>Actinomycetota</taxon>
        <taxon>Actinomycetes</taxon>
        <taxon>Pseudonocardiales</taxon>
        <taxon>Pseudonocardiaceae</taxon>
        <taxon>Amycolatopsis</taxon>
    </lineage>
</organism>
<comment type="caution">
    <text evidence="2">The sequence shown here is derived from an EMBL/GenBank/DDBJ whole genome shotgun (WGS) entry which is preliminary data.</text>
</comment>
<sequence>MRAMLYAMPTNPATPPEDDGPPPSLRVATRWFAGDWLPHLYLVGELGDETINFLQPPAHTSPYRDFHPRSQLSTKQLKAPAALWDTCPTCDRWLRRNRYSVLLQGEVRT</sequence>
<feature type="region of interest" description="Disordered" evidence="1">
    <location>
        <begin position="1"/>
        <end position="23"/>
    </location>
</feature>
<evidence type="ECO:0000313" key="3">
    <source>
        <dbReference type="Proteomes" id="UP001501116"/>
    </source>
</evidence>
<keyword evidence="3" id="KW-1185">Reference proteome</keyword>
<proteinExistence type="predicted"/>
<dbReference type="EMBL" id="BAAANN010000003">
    <property type="protein sequence ID" value="GAA1944796.1"/>
    <property type="molecule type" value="Genomic_DNA"/>
</dbReference>
<accession>A0ABP5BIJ9</accession>
<dbReference type="Proteomes" id="UP001501116">
    <property type="component" value="Unassembled WGS sequence"/>
</dbReference>